<keyword evidence="1" id="KW-0812">Transmembrane</keyword>
<dbReference type="Proteomes" id="UP000298324">
    <property type="component" value="Unassembled WGS sequence"/>
</dbReference>
<feature type="transmembrane region" description="Helical" evidence="1">
    <location>
        <begin position="37"/>
        <end position="55"/>
    </location>
</feature>
<name>A0A4Y7R7T3_9FIRM</name>
<proteinExistence type="predicted"/>
<keyword evidence="3" id="KW-1185">Reference proteome</keyword>
<dbReference type="Pfam" id="PF12648">
    <property type="entry name" value="TcpE"/>
    <property type="match status" value="1"/>
</dbReference>
<dbReference type="EMBL" id="QFGA01000003">
    <property type="protein sequence ID" value="TEB04690.1"/>
    <property type="molecule type" value="Genomic_DNA"/>
</dbReference>
<gene>
    <name evidence="2" type="ORF">Psch_03452</name>
</gene>
<evidence type="ECO:0000313" key="2">
    <source>
        <dbReference type="EMBL" id="TEB04690.1"/>
    </source>
</evidence>
<accession>A0A4Y7R7T3</accession>
<keyword evidence="1" id="KW-1133">Transmembrane helix</keyword>
<keyword evidence="1" id="KW-0472">Membrane</keyword>
<sequence length="130" mass="15436">MIKQHWTSYRSLFRFAGTIHRIDSRTRLPGPVKVDTIIIFLFMYALLYFPSWLLGPVLRAGFHVDVWFADFAFSVGATYFFTNFDPAGKFLPFYILDIIQFYILPKKHRVGSPFRPDRRKRENGEYFLLD</sequence>
<evidence type="ECO:0000313" key="3">
    <source>
        <dbReference type="Proteomes" id="UP000298324"/>
    </source>
</evidence>
<organism evidence="2 3">
    <name type="scientific">Pelotomaculum schinkii</name>
    <dbReference type="NCBI Taxonomy" id="78350"/>
    <lineage>
        <taxon>Bacteria</taxon>
        <taxon>Bacillati</taxon>
        <taxon>Bacillota</taxon>
        <taxon>Clostridia</taxon>
        <taxon>Eubacteriales</taxon>
        <taxon>Desulfotomaculaceae</taxon>
        <taxon>Pelotomaculum</taxon>
    </lineage>
</organism>
<evidence type="ECO:0000256" key="1">
    <source>
        <dbReference type="SAM" id="Phobius"/>
    </source>
</evidence>
<dbReference type="InterPro" id="IPR025608">
    <property type="entry name" value="TcpE"/>
</dbReference>
<dbReference type="AlphaFoldDB" id="A0A4Y7R7T3"/>
<protein>
    <submittedName>
        <fullName evidence="2">TcpE family protein</fullName>
    </submittedName>
</protein>
<reference evidence="2 3" key="1">
    <citation type="journal article" date="2018" name="Environ. Microbiol.">
        <title>Novel energy conservation strategies and behaviour of Pelotomaculum schinkii driving syntrophic propionate catabolism.</title>
        <authorList>
            <person name="Hidalgo-Ahumada C.A.P."/>
            <person name="Nobu M.K."/>
            <person name="Narihiro T."/>
            <person name="Tamaki H."/>
            <person name="Liu W.T."/>
            <person name="Kamagata Y."/>
            <person name="Stams A.J.M."/>
            <person name="Imachi H."/>
            <person name="Sousa D.Z."/>
        </authorList>
    </citation>
    <scope>NUCLEOTIDE SEQUENCE [LARGE SCALE GENOMIC DNA]</scope>
    <source>
        <strain evidence="2 3">HH</strain>
    </source>
</reference>
<comment type="caution">
    <text evidence="2">The sequence shown here is derived from an EMBL/GenBank/DDBJ whole genome shotgun (WGS) entry which is preliminary data.</text>
</comment>